<proteinExistence type="predicted"/>
<dbReference type="Gene3D" id="3.40.50.1000">
    <property type="entry name" value="HAD superfamily/HAD-like"/>
    <property type="match status" value="1"/>
</dbReference>
<protein>
    <submittedName>
        <fullName evidence="1">YjjG family noncanonical pyrimidine nucleotidase</fullName>
    </submittedName>
</protein>
<dbReference type="Gene3D" id="1.10.150.240">
    <property type="entry name" value="Putative phosphatase, domain 2"/>
    <property type="match status" value="1"/>
</dbReference>
<dbReference type="InterPro" id="IPR023214">
    <property type="entry name" value="HAD_sf"/>
</dbReference>
<keyword evidence="2" id="KW-1185">Reference proteome</keyword>
<dbReference type="PANTHER" id="PTHR47478">
    <property type="match status" value="1"/>
</dbReference>
<dbReference type="Proteomes" id="UP000585721">
    <property type="component" value="Unassembled WGS sequence"/>
</dbReference>
<dbReference type="SFLD" id="SFLDG01129">
    <property type="entry name" value="C1.5:_HAD__Beta-PGM__Phosphata"/>
    <property type="match status" value="1"/>
</dbReference>
<dbReference type="InterPro" id="IPR006439">
    <property type="entry name" value="HAD-SF_hydro_IA"/>
</dbReference>
<dbReference type="Pfam" id="PF00702">
    <property type="entry name" value="Hydrolase"/>
    <property type="match status" value="1"/>
</dbReference>
<dbReference type="NCBIfam" id="NF006976">
    <property type="entry name" value="PRK09449.1"/>
    <property type="match status" value="1"/>
</dbReference>
<dbReference type="SFLD" id="SFLDG01135">
    <property type="entry name" value="C1.5.6:_HAD__Beta-PGM__Phospha"/>
    <property type="match status" value="1"/>
</dbReference>
<comment type="caution">
    <text evidence="1">The sequence shown here is derived from an EMBL/GenBank/DDBJ whole genome shotgun (WGS) entry which is preliminary data.</text>
</comment>
<dbReference type="NCBIfam" id="TIGR02254">
    <property type="entry name" value="YjjG_YfnB"/>
    <property type="match status" value="1"/>
</dbReference>
<organism evidence="1 2">
    <name type="scientific">Tolumonas osonensis</name>
    <dbReference type="NCBI Taxonomy" id="675874"/>
    <lineage>
        <taxon>Bacteria</taxon>
        <taxon>Pseudomonadati</taxon>
        <taxon>Pseudomonadota</taxon>
        <taxon>Gammaproteobacteria</taxon>
        <taxon>Aeromonadales</taxon>
        <taxon>Aeromonadaceae</taxon>
        <taxon>Tolumonas</taxon>
    </lineage>
</organism>
<dbReference type="EMBL" id="JACHGR010000006">
    <property type="protein sequence ID" value="MBB6056158.1"/>
    <property type="molecule type" value="Genomic_DNA"/>
</dbReference>
<dbReference type="InterPro" id="IPR052550">
    <property type="entry name" value="Pyrimidine_5'-ntase_YjjG"/>
</dbReference>
<accession>A0A841GAS8</accession>
<reference evidence="1 2" key="1">
    <citation type="submission" date="2020-08" db="EMBL/GenBank/DDBJ databases">
        <title>Genomic Encyclopedia of Type Strains, Phase IV (KMG-IV): sequencing the most valuable type-strain genomes for metagenomic binning, comparative biology and taxonomic classification.</title>
        <authorList>
            <person name="Goeker M."/>
        </authorList>
    </citation>
    <scope>NUCLEOTIDE SEQUENCE [LARGE SCALE GENOMIC DNA]</scope>
    <source>
        <strain evidence="1 2">DSM 22975</strain>
    </source>
</reference>
<dbReference type="GO" id="GO:0008253">
    <property type="term" value="F:5'-nucleotidase activity"/>
    <property type="evidence" value="ECO:0007669"/>
    <property type="project" value="InterPro"/>
</dbReference>
<dbReference type="PANTHER" id="PTHR47478:SF1">
    <property type="entry name" value="PYRIMIDINE 5'-NUCLEOTIDASE YJJG"/>
    <property type="match status" value="1"/>
</dbReference>
<gene>
    <name evidence="1" type="ORF">HNR75_002088</name>
</gene>
<dbReference type="SUPFAM" id="SSF56784">
    <property type="entry name" value="HAD-like"/>
    <property type="match status" value="1"/>
</dbReference>
<evidence type="ECO:0000313" key="1">
    <source>
        <dbReference type="EMBL" id="MBB6056158.1"/>
    </source>
</evidence>
<dbReference type="SFLD" id="SFLDS00003">
    <property type="entry name" value="Haloacid_Dehalogenase"/>
    <property type="match status" value="1"/>
</dbReference>
<dbReference type="CDD" id="cd04305">
    <property type="entry name" value="HAD_Neu5Ac-Pase_like"/>
    <property type="match status" value="1"/>
</dbReference>
<dbReference type="InterPro" id="IPR036412">
    <property type="entry name" value="HAD-like_sf"/>
</dbReference>
<name>A0A841GAS8_9GAMM</name>
<dbReference type="AlphaFoldDB" id="A0A841GAS8"/>
<dbReference type="PRINTS" id="PR00413">
    <property type="entry name" value="HADHALOGNASE"/>
</dbReference>
<dbReference type="NCBIfam" id="TIGR01549">
    <property type="entry name" value="HAD-SF-IA-v1"/>
    <property type="match status" value="1"/>
</dbReference>
<dbReference type="NCBIfam" id="TIGR01509">
    <property type="entry name" value="HAD-SF-IA-v3"/>
    <property type="match status" value="1"/>
</dbReference>
<sequence length="226" mass="25397">MKSYEWILFDADETLFEFDALRGLKLMFSRFGVDFSDADFSEYQSVNKPLWVQYQNGEISAAQLQHQRFESWAQRLDETPKTLNSAFLSAMADICQPLNGAADLLNTLRGKVKLGIITNGFTELQQIRLERTGFREHFDVLIISEQVGVAKPHPDIFEHALSTMGNPPRERVLMVGDNPDSDILGGLNAGLHTCWVNTDNKPVPVGITPHYQVSSLPELESLLTQS</sequence>
<evidence type="ECO:0000313" key="2">
    <source>
        <dbReference type="Proteomes" id="UP000585721"/>
    </source>
</evidence>
<dbReference type="RefSeq" id="WP_188026880.1">
    <property type="nucleotide sequence ID" value="NZ_JACHGR010000006.1"/>
</dbReference>
<dbReference type="InterPro" id="IPR023198">
    <property type="entry name" value="PGP-like_dom2"/>
</dbReference>
<dbReference type="InterPro" id="IPR011951">
    <property type="entry name" value="HAD-SF_hydro_IA_YjjG/PynA"/>
</dbReference>